<dbReference type="STRING" id="5466.A0A4R8QWP5"/>
<dbReference type="GO" id="GO:0006694">
    <property type="term" value="P:steroid biosynthetic process"/>
    <property type="evidence" value="ECO:0007669"/>
    <property type="project" value="InterPro"/>
</dbReference>
<dbReference type="SUPFAM" id="SSF51735">
    <property type="entry name" value="NAD(P)-binding Rossmann-fold domains"/>
    <property type="match status" value="1"/>
</dbReference>
<name>A0A4R8QWP5_COLTR</name>
<evidence type="ECO:0000259" key="3">
    <source>
        <dbReference type="SMART" id="SM00822"/>
    </source>
</evidence>
<dbReference type="EMBL" id="RYZW01000098">
    <property type="protein sequence ID" value="TDZ48312.1"/>
    <property type="molecule type" value="Genomic_DNA"/>
</dbReference>
<feature type="domain" description="Ketoreductase" evidence="3">
    <location>
        <begin position="4"/>
        <end position="254"/>
    </location>
</feature>
<dbReference type="GO" id="GO:0016616">
    <property type="term" value="F:oxidoreductase activity, acting on the CH-OH group of donors, NAD or NADP as acceptor"/>
    <property type="evidence" value="ECO:0007669"/>
    <property type="project" value="InterPro"/>
</dbReference>
<reference evidence="4 5" key="1">
    <citation type="submission" date="2018-12" db="EMBL/GenBank/DDBJ databases">
        <title>Genome sequence and assembly of Colletotrichum trifolii.</title>
        <authorList>
            <person name="Gan P."/>
            <person name="Shirasu K."/>
        </authorList>
    </citation>
    <scope>NUCLEOTIDE SEQUENCE [LARGE SCALE GENOMIC DNA]</scope>
    <source>
        <strain evidence="4 5">543-2</strain>
    </source>
</reference>
<evidence type="ECO:0000313" key="4">
    <source>
        <dbReference type="EMBL" id="TDZ48312.1"/>
    </source>
</evidence>
<evidence type="ECO:0000256" key="1">
    <source>
        <dbReference type="ARBA" id="ARBA00009219"/>
    </source>
</evidence>
<dbReference type="Gene3D" id="3.40.50.720">
    <property type="entry name" value="NAD(P)-binding Rossmann-like Domain"/>
    <property type="match status" value="1"/>
</dbReference>
<accession>A0A4R8QWP5</accession>
<evidence type="ECO:0000313" key="5">
    <source>
        <dbReference type="Proteomes" id="UP000295703"/>
    </source>
</evidence>
<dbReference type="InterPro" id="IPR036291">
    <property type="entry name" value="NAD(P)-bd_dom_sf"/>
</dbReference>
<gene>
    <name evidence="4" type="primary">ERG26</name>
    <name evidence="4" type="ORF">CTRI78_v008287</name>
</gene>
<sequence length="466" mass="51289">MASETYLVTGGCGFLGSHIVEQLLAKYPTARVAVLSRNPTTNTFPDVDYHKGDIASADDVARVLKEVRPSVVFHCAGMMTVGRKVVPDDLVRAINVDGTRNMLEESRRAGVKAFVTTSSASVVQKDLFRDIEAGDESLPLSEEGDNTTMYSISKAASDKMTLELDDIEGMRTCSLRPATVHGERDNDLTPGMLRSLRAGRQKMQLGNNTNRFSVTYAGNAASAHLAAADKLLHAPEGVAGEAFFITNGDAPKFWDFSRMVWRAAGDETKPEEVKAISITVAVAYAWFVEWIAWWKGEQPTITRQIVRFTCMNRWFVVDKAKEMLGWEPEVGTEEGVRRAVEWFLEKEKREAAKGGSLKSPAARARQSVKSGPKVSATIITVRTPRTPRTGSFFIFIVLATVVGLRNRCLVPTSTSRLPAIKNASHTLDAVVLAIEIIKKKERDPCISGLEMLTSKSALLNIFRSFQ</sequence>
<keyword evidence="2" id="KW-0560">Oxidoreductase</keyword>
<evidence type="ECO:0000256" key="2">
    <source>
        <dbReference type="ARBA" id="ARBA00023002"/>
    </source>
</evidence>
<organism evidence="4 5">
    <name type="scientific">Colletotrichum trifolii</name>
    <dbReference type="NCBI Taxonomy" id="5466"/>
    <lineage>
        <taxon>Eukaryota</taxon>
        <taxon>Fungi</taxon>
        <taxon>Dikarya</taxon>
        <taxon>Ascomycota</taxon>
        <taxon>Pezizomycotina</taxon>
        <taxon>Sordariomycetes</taxon>
        <taxon>Hypocreomycetidae</taxon>
        <taxon>Glomerellales</taxon>
        <taxon>Glomerellaceae</taxon>
        <taxon>Colletotrichum</taxon>
        <taxon>Colletotrichum orbiculare species complex</taxon>
    </lineage>
</organism>
<protein>
    <submittedName>
        <fullName evidence="4">Sterol-4-alpha-carboxylate 3-dehydrogenase, decarboxylating</fullName>
    </submittedName>
</protein>
<dbReference type="PANTHER" id="PTHR43245:SF51">
    <property type="entry name" value="SHORT CHAIN DEHYDROGENASE_REDUCTASE FAMILY 42E, MEMBER 2"/>
    <property type="match status" value="1"/>
</dbReference>
<comment type="similarity">
    <text evidence="1">Belongs to the 3-beta-HSD family.</text>
</comment>
<dbReference type="InterPro" id="IPR050177">
    <property type="entry name" value="Lipid_A_modif_metabolic_enz"/>
</dbReference>
<dbReference type="InterPro" id="IPR002225">
    <property type="entry name" value="3Beta_OHSteriod_DH/Estase"/>
</dbReference>
<dbReference type="AlphaFoldDB" id="A0A4R8QWP5"/>
<keyword evidence="5" id="KW-1185">Reference proteome</keyword>
<dbReference type="InterPro" id="IPR057326">
    <property type="entry name" value="KR_dom"/>
</dbReference>
<proteinExistence type="inferred from homology"/>
<dbReference type="PANTHER" id="PTHR43245">
    <property type="entry name" value="BIFUNCTIONAL POLYMYXIN RESISTANCE PROTEIN ARNA"/>
    <property type="match status" value="1"/>
</dbReference>
<dbReference type="Proteomes" id="UP000295703">
    <property type="component" value="Unassembled WGS sequence"/>
</dbReference>
<comment type="caution">
    <text evidence="4">The sequence shown here is derived from an EMBL/GenBank/DDBJ whole genome shotgun (WGS) entry which is preliminary data.</text>
</comment>
<dbReference type="SMART" id="SM00822">
    <property type="entry name" value="PKS_KR"/>
    <property type="match status" value="1"/>
</dbReference>
<dbReference type="Pfam" id="PF01073">
    <property type="entry name" value="3Beta_HSD"/>
    <property type="match status" value="1"/>
</dbReference>